<evidence type="ECO:0000256" key="6">
    <source>
        <dbReference type="ARBA" id="ARBA00022692"/>
    </source>
</evidence>
<dbReference type="Proteomes" id="UP001589776">
    <property type="component" value="Unassembled WGS sequence"/>
</dbReference>
<name>A0ABV6DUJ2_9BACL</name>
<evidence type="ECO:0000256" key="1">
    <source>
        <dbReference type="ARBA" id="ARBA00004651"/>
    </source>
</evidence>
<evidence type="ECO:0000256" key="12">
    <source>
        <dbReference type="PIRNR" id="PIRNR006446"/>
    </source>
</evidence>
<feature type="transmembrane region" description="Helical" evidence="12">
    <location>
        <begin position="20"/>
        <end position="40"/>
    </location>
</feature>
<protein>
    <submittedName>
        <fullName evidence="13">Cytochrome ubiquinol oxidase subunit I</fullName>
    </submittedName>
</protein>
<dbReference type="Pfam" id="PF01654">
    <property type="entry name" value="Cyt_bd_oxida_I"/>
    <property type="match status" value="1"/>
</dbReference>
<accession>A0ABV6DUJ2</accession>
<keyword evidence="11 12" id="KW-0472">Membrane</keyword>
<evidence type="ECO:0000256" key="5">
    <source>
        <dbReference type="ARBA" id="ARBA00022617"/>
    </source>
</evidence>
<comment type="subcellular location">
    <subcellularLocation>
        <location evidence="1">Cell membrane</location>
        <topology evidence="1">Multi-pass membrane protein</topology>
    </subcellularLocation>
</comment>
<keyword evidence="14" id="KW-1185">Reference proteome</keyword>
<evidence type="ECO:0000256" key="2">
    <source>
        <dbReference type="ARBA" id="ARBA00009819"/>
    </source>
</evidence>
<keyword evidence="9 12" id="KW-1133">Transmembrane helix</keyword>
<keyword evidence="8 12" id="KW-0249">Electron transport</keyword>
<gene>
    <name evidence="13" type="ORF">ACFFK0_28035</name>
</gene>
<feature type="transmembrane region" description="Helical" evidence="12">
    <location>
        <begin position="184"/>
        <end position="207"/>
    </location>
</feature>
<evidence type="ECO:0000256" key="4">
    <source>
        <dbReference type="ARBA" id="ARBA00022475"/>
    </source>
</evidence>
<keyword evidence="3 12" id="KW-0813">Transport</keyword>
<feature type="transmembrane region" description="Helical" evidence="12">
    <location>
        <begin position="129"/>
        <end position="153"/>
    </location>
</feature>
<evidence type="ECO:0000313" key="14">
    <source>
        <dbReference type="Proteomes" id="UP001589776"/>
    </source>
</evidence>
<evidence type="ECO:0000256" key="3">
    <source>
        <dbReference type="ARBA" id="ARBA00022448"/>
    </source>
</evidence>
<dbReference type="RefSeq" id="WP_377474245.1">
    <property type="nucleotide sequence ID" value="NZ_JBHLWN010000115.1"/>
</dbReference>
<keyword evidence="7 12" id="KW-0479">Metal-binding</keyword>
<comment type="caution">
    <text evidence="13">The sequence shown here is derived from an EMBL/GenBank/DDBJ whole genome shotgun (WGS) entry which is preliminary data.</text>
</comment>
<evidence type="ECO:0000313" key="13">
    <source>
        <dbReference type="EMBL" id="MFC0216252.1"/>
    </source>
</evidence>
<evidence type="ECO:0000256" key="7">
    <source>
        <dbReference type="ARBA" id="ARBA00022723"/>
    </source>
</evidence>
<feature type="transmembrane region" description="Helical" evidence="12">
    <location>
        <begin position="413"/>
        <end position="432"/>
    </location>
</feature>
<evidence type="ECO:0000256" key="11">
    <source>
        <dbReference type="ARBA" id="ARBA00023136"/>
    </source>
</evidence>
<reference evidence="13 14" key="1">
    <citation type="submission" date="2024-09" db="EMBL/GenBank/DDBJ databases">
        <authorList>
            <person name="Sun Q."/>
            <person name="Mori K."/>
        </authorList>
    </citation>
    <scope>NUCLEOTIDE SEQUENCE [LARGE SCALE GENOMIC DNA]</scope>
    <source>
        <strain evidence="13 14">CCM 7759</strain>
    </source>
</reference>
<dbReference type="InterPro" id="IPR002585">
    <property type="entry name" value="Cyt-d_ubiquinol_oxidase_su_1"/>
</dbReference>
<feature type="transmembrane region" description="Helical" evidence="12">
    <location>
        <begin position="317"/>
        <end position="342"/>
    </location>
</feature>
<dbReference type="PANTHER" id="PTHR30365:SF14">
    <property type="entry name" value="CYTOCHROME BD MENAQUINOL OXIDASE SUBUNIT I-RELATED"/>
    <property type="match status" value="1"/>
</dbReference>
<organism evidence="13 14">
    <name type="scientific">Paenibacillus chartarius</name>
    <dbReference type="NCBI Taxonomy" id="747481"/>
    <lineage>
        <taxon>Bacteria</taxon>
        <taxon>Bacillati</taxon>
        <taxon>Bacillota</taxon>
        <taxon>Bacilli</taxon>
        <taxon>Bacillales</taxon>
        <taxon>Paenibacillaceae</taxon>
        <taxon>Paenibacillus</taxon>
    </lineage>
</organism>
<dbReference type="PANTHER" id="PTHR30365">
    <property type="entry name" value="CYTOCHROME D UBIQUINOL OXIDASE"/>
    <property type="match status" value="1"/>
</dbReference>
<feature type="transmembrane region" description="Helical" evidence="12">
    <location>
        <begin position="362"/>
        <end position="385"/>
    </location>
</feature>
<comment type="similarity">
    <text evidence="2 12">Belongs to the cytochrome ubiquinol oxidase subunit 1 family.</text>
</comment>
<dbReference type="PIRSF" id="PIRSF006446">
    <property type="entry name" value="Cyt_quinol_oxidase_1"/>
    <property type="match status" value="1"/>
</dbReference>
<feature type="transmembrane region" description="Helical" evidence="12">
    <location>
        <begin position="89"/>
        <end position="117"/>
    </location>
</feature>
<sequence>MSAYDPILYSRMLTELTLAFHILFATIGVGVPVMIALAEWTGIRRSDPHYLLLARRWARGFVITVAVGVVTGTAIGLQLSLLWPSFMQIAGQAIALPLFMETFAFFFEAIFLGIYLYTWDRFKHQMTHFLLMIPVMIGSSASAVFITIVNAFMNTPQGFRLDGNKIVDIDPILAMLNPATPTKVAHVLTSAYMTSAFVLASITAYALLKKRDHIYYRKALRLTMGAALVFSIATGVVGDFSGKFLAEYQPEKLAAAEWHFETSTQAPLVFGGILTENNEIKYGLELPYALSILAKDDPNGEVTGLNELPPDERPPLIVHYFFDGMVAIGGFLIVLGLAYAWWSWRNRRLEALKPEKTKLPRWLLRTTVWSGPLALLAIELGWIFAEVGRQPWILRGYMRTSEGATTSAHVDTMLLVFCALYLVLGITSVRVLTRMFRNNDAIDELRTRGIEGGLPK</sequence>
<keyword evidence="6 12" id="KW-0812">Transmembrane</keyword>
<evidence type="ECO:0000256" key="8">
    <source>
        <dbReference type="ARBA" id="ARBA00022982"/>
    </source>
</evidence>
<feature type="transmembrane region" description="Helical" evidence="12">
    <location>
        <begin position="61"/>
        <end position="83"/>
    </location>
</feature>
<keyword evidence="10 12" id="KW-0408">Iron</keyword>
<feature type="transmembrane region" description="Helical" evidence="12">
    <location>
        <begin position="219"/>
        <end position="238"/>
    </location>
</feature>
<evidence type="ECO:0000256" key="10">
    <source>
        <dbReference type="ARBA" id="ARBA00023004"/>
    </source>
</evidence>
<keyword evidence="4 12" id="KW-1003">Cell membrane</keyword>
<dbReference type="EMBL" id="JBHLWN010000115">
    <property type="protein sequence ID" value="MFC0216252.1"/>
    <property type="molecule type" value="Genomic_DNA"/>
</dbReference>
<proteinExistence type="inferred from homology"/>
<evidence type="ECO:0000256" key="9">
    <source>
        <dbReference type="ARBA" id="ARBA00022989"/>
    </source>
</evidence>
<keyword evidence="5 12" id="KW-0349">Heme</keyword>